<keyword evidence="6 7" id="KW-0472">Membrane</keyword>
<evidence type="ECO:0000256" key="4">
    <source>
        <dbReference type="ARBA" id="ARBA00022692"/>
    </source>
</evidence>
<proteinExistence type="predicted"/>
<comment type="subcellular location">
    <subcellularLocation>
        <location evidence="1">Membrane</location>
        <topology evidence="1">Multi-pass membrane protein</topology>
    </subcellularLocation>
</comment>
<protein>
    <submittedName>
        <fullName evidence="8">Glycosyl transferase family 21</fullName>
    </submittedName>
</protein>
<dbReference type="Pfam" id="PF13506">
    <property type="entry name" value="Glyco_transf_21"/>
    <property type="match status" value="1"/>
</dbReference>
<dbReference type="PANTHER" id="PTHR12726">
    <property type="entry name" value="CERAMIDE GLUCOSYLTRANSFERASE"/>
    <property type="match status" value="1"/>
</dbReference>
<keyword evidence="3 8" id="KW-0808">Transferase</keyword>
<feature type="transmembrane region" description="Helical" evidence="7">
    <location>
        <begin position="275"/>
        <end position="301"/>
    </location>
</feature>
<feature type="transmembrane region" description="Helical" evidence="7">
    <location>
        <begin position="322"/>
        <end position="343"/>
    </location>
</feature>
<dbReference type="EMBL" id="FOAP01000023">
    <property type="protein sequence ID" value="SEM79362.1"/>
    <property type="molecule type" value="Genomic_DNA"/>
</dbReference>
<evidence type="ECO:0000256" key="3">
    <source>
        <dbReference type="ARBA" id="ARBA00022679"/>
    </source>
</evidence>
<dbReference type="AlphaFoldDB" id="A0A1H8B927"/>
<evidence type="ECO:0000313" key="8">
    <source>
        <dbReference type="EMBL" id="SEM79362.1"/>
    </source>
</evidence>
<gene>
    <name evidence="8" type="ORF">SAMN05444354_12349</name>
</gene>
<keyword evidence="9" id="KW-1185">Reference proteome</keyword>
<accession>A0A1H8B927</accession>
<evidence type="ECO:0000313" key="9">
    <source>
        <dbReference type="Proteomes" id="UP000182719"/>
    </source>
</evidence>
<reference evidence="9" key="1">
    <citation type="submission" date="2016-10" db="EMBL/GenBank/DDBJ databases">
        <authorList>
            <person name="Varghese N."/>
            <person name="Submissions S."/>
        </authorList>
    </citation>
    <scope>NUCLEOTIDE SEQUENCE [LARGE SCALE GENOMIC DNA]</scope>
    <source>
        <strain evidence="9">DSM 17044</strain>
    </source>
</reference>
<dbReference type="Proteomes" id="UP000182719">
    <property type="component" value="Unassembled WGS sequence"/>
</dbReference>
<organism evidence="8 9">
    <name type="scientific">Stigmatella aurantiaca</name>
    <dbReference type="NCBI Taxonomy" id="41"/>
    <lineage>
        <taxon>Bacteria</taxon>
        <taxon>Pseudomonadati</taxon>
        <taxon>Myxococcota</taxon>
        <taxon>Myxococcia</taxon>
        <taxon>Myxococcales</taxon>
        <taxon>Cystobacterineae</taxon>
        <taxon>Archangiaceae</taxon>
        <taxon>Stigmatella</taxon>
    </lineage>
</organism>
<keyword evidence="5 7" id="KW-1133">Transmembrane helix</keyword>
<keyword evidence="2" id="KW-0328">Glycosyltransferase</keyword>
<dbReference type="OrthoDB" id="5506043at2"/>
<keyword evidence="4 7" id="KW-0812">Transmembrane</keyword>
<dbReference type="GO" id="GO:0006679">
    <property type="term" value="P:glucosylceramide biosynthetic process"/>
    <property type="evidence" value="ECO:0007669"/>
    <property type="project" value="TreeGrafter"/>
</dbReference>
<dbReference type="PANTHER" id="PTHR12726:SF0">
    <property type="entry name" value="CERAMIDE GLUCOSYLTRANSFERASE"/>
    <property type="match status" value="1"/>
</dbReference>
<evidence type="ECO:0000256" key="1">
    <source>
        <dbReference type="ARBA" id="ARBA00004141"/>
    </source>
</evidence>
<evidence type="ECO:0000256" key="6">
    <source>
        <dbReference type="ARBA" id="ARBA00023136"/>
    </source>
</evidence>
<dbReference type="GO" id="GO:0008120">
    <property type="term" value="F:ceramide glucosyltransferase activity"/>
    <property type="evidence" value="ECO:0007669"/>
    <property type="project" value="TreeGrafter"/>
</dbReference>
<evidence type="ECO:0000256" key="7">
    <source>
        <dbReference type="SAM" id="Phobius"/>
    </source>
</evidence>
<dbReference type="InterPro" id="IPR025993">
    <property type="entry name" value="Ceramide_glucosylTrfase"/>
</dbReference>
<sequence length="378" mass="39243">MSAAVLVGLAWAVLATGFSAVALSRLLRMKRGTGVATRVPVLLLRPVDEPTPRELENLARPVDYAGPLEQVVVSPYRPRLAPGVRWLPSDPTAPNRKVGHLLYALAVLEVGERVVVAVDADVAVTGALVEGLAGPVAAGAALSTAAPTPVGVSGAVGWAVAGLLRHTHHSFRALHAMSAGAKAVCGKALGLSPVAVQELRGLADHIGEDLELSRRLHARGLDVALAEAPALVPMAPLVSWRPAVERFTRWMQVLASHRPGLYPTVPLLFTPTLPLAVLSAVLGSGVLAAATGVLVGVRTLLSWRLAVLTAPPEGSEAEAAPAGAGVVLGAWVLGEALLLVAFMRSLGQARVTWRGRTYALRRGGRMAPVWPELSGGQG</sequence>
<evidence type="ECO:0000256" key="2">
    <source>
        <dbReference type="ARBA" id="ARBA00022676"/>
    </source>
</evidence>
<evidence type="ECO:0000256" key="5">
    <source>
        <dbReference type="ARBA" id="ARBA00022989"/>
    </source>
</evidence>
<dbReference type="GO" id="GO:0016020">
    <property type="term" value="C:membrane"/>
    <property type="evidence" value="ECO:0007669"/>
    <property type="project" value="UniProtKB-SubCell"/>
</dbReference>
<dbReference type="RefSeq" id="WP_075010206.1">
    <property type="nucleotide sequence ID" value="NZ_FOAP01000023.1"/>
</dbReference>
<name>A0A1H8B927_STIAU</name>